<evidence type="ECO:0000313" key="4">
    <source>
        <dbReference type="Ensembl" id="ENSMMOP00000013850.1"/>
    </source>
</evidence>
<dbReference type="PANTHER" id="PTHR10127:SF870">
    <property type="entry name" value="METALLOENDOPEPTIDASE"/>
    <property type="match status" value="1"/>
</dbReference>
<dbReference type="AlphaFoldDB" id="A0A3Q4B7R5"/>
<dbReference type="Gene3D" id="3.40.390.10">
    <property type="entry name" value="Collagenase (Catalytic Domain)"/>
    <property type="match status" value="1"/>
</dbReference>
<dbReference type="Pfam" id="PF01400">
    <property type="entry name" value="Astacin"/>
    <property type="match status" value="1"/>
</dbReference>
<dbReference type="GO" id="GO:0008270">
    <property type="term" value="F:zinc ion binding"/>
    <property type="evidence" value="ECO:0007669"/>
    <property type="project" value="UniProtKB-UniRule"/>
</dbReference>
<dbReference type="Proteomes" id="UP000261620">
    <property type="component" value="Unplaced"/>
</dbReference>
<reference evidence="4" key="2">
    <citation type="submission" date="2025-09" db="UniProtKB">
        <authorList>
            <consortium name="Ensembl"/>
        </authorList>
    </citation>
    <scope>IDENTIFICATION</scope>
</reference>
<keyword evidence="1 2" id="KW-0862">Zinc</keyword>
<keyword evidence="1 2" id="KW-0378">Hydrolase</keyword>
<comment type="caution">
    <text evidence="1">Lacks conserved residue(s) required for the propagation of feature annotation.</text>
</comment>
<dbReference type="SMART" id="SM00235">
    <property type="entry name" value="ZnMc"/>
    <property type="match status" value="1"/>
</dbReference>
<dbReference type="GO" id="GO:0006508">
    <property type="term" value="P:proteolysis"/>
    <property type="evidence" value="ECO:0007669"/>
    <property type="project" value="UniProtKB-KW"/>
</dbReference>
<keyword evidence="1 2" id="KW-0645">Protease</keyword>
<name>A0A3Q4B7R5_MOLML</name>
<dbReference type="PANTHER" id="PTHR10127">
    <property type="entry name" value="DISCOIDIN, CUB, EGF, LAMININ , AND ZINC METALLOPROTEASE DOMAIN CONTAINING"/>
    <property type="match status" value="1"/>
</dbReference>
<feature type="binding site" evidence="1">
    <location>
        <position position="119"/>
    </location>
    <ligand>
        <name>Zn(2+)</name>
        <dbReference type="ChEBI" id="CHEBI:29105"/>
        <note>catalytic</note>
    </ligand>
</feature>
<feature type="active site" evidence="1">
    <location>
        <position position="110"/>
    </location>
</feature>
<feature type="binding site" evidence="1">
    <location>
        <position position="109"/>
    </location>
    <ligand>
        <name>Zn(2+)</name>
        <dbReference type="ChEBI" id="CHEBI:29105"/>
        <note>catalytic</note>
    </ligand>
</feature>
<dbReference type="OMA" id="MAMISEH"/>
<dbReference type="PROSITE" id="PS51864">
    <property type="entry name" value="ASTACIN"/>
    <property type="match status" value="1"/>
</dbReference>
<keyword evidence="1 2" id="KW-0482">Metalloprotease</keyword>
<feature type="binding site" evidence="1">
    <location>
        <position position="113"/>
    </location>
    <ligand>
        <name>Zn(2+)</name>
        <dbReference type="ChEBI" id="CHEBI:29105"/>
        <note>catalytic</note>
    </ligand>
</feature>
<feature type="domain" description="Peptidase M12A" evidence="3">
    <location>
        <begin position="16"/>
        <end position="208"/>
    </location>
</feature>
<proteinExistence type="predicted"/>
<dbReference type="InterPro" id="IPR034035">
    <property type="entry name" value="Astacin-like_dom"/>
</dbReference>
<dbReference type="Ensembl" id="ENSMMOT00000014073.1">
    <property type="protein sequence ID" value="ENSMMOP00000013850.1"/>
    <property type="gene ID" value="ENSMMOG00000010604.1"/>
</dbReference>
<organism evidence="4 5">
    <name type="scientific">Mola mola</name>
    <name type="common">Ocean sunfish</name>
    <name type="synonym">Tetraodon mola</name>
    <dbReference type="NCBI Taxonomy" id="94237"/>
    <lineage>
        <taxon>Eukaryota</taxon>
        <taxon>Metazoa</taxon>
        <taxon>Chordata</taxon>
        <taxon>Craniata</taxon>
        <taxon>Vertebrata</taxon>
        <taxon>Euteleostomi</taxon>
        <taxon>Actinopterygii</taxon>
        <taxon>Neopterygii</taxon>
        <taxon>Teleostei</taxon>
        <taxon>Neoteleostei</taxon>
        <taxon>Acanthomorphata</taxon>
        <taxon>Eupercaria</taxon>
        <taxon>Tetraodontiformes</taxon>
        <taxon>Molidae</taxon>
        <taxon>Mola</taxon>
    </lineage>
</organism>
<dbReference type="SUPFAM" id="SSF55486">
    <property type="entry name" value="Metalloproteases ('zincins'), catalytic domain"/>
    <property type="match status" value="1"/>
</dbReference>
<evidence type="ECO:0000259" key="3">
    <source>
        <dbReference type="PROSITE" id="PS51864"/>
    </source>
</evidence>
<protein>
    <recommendedName>
        <fullName evidence="2">Metalloendopeptidase</fullName>
        <ecNumber evidence="2">3.4.24.-</ecNumber>
    </recommendedName>
</protein>
<sequence length="220" mass="25090">MCLYLFMTELLTDTHAVVQGDIVLYKSHHRSPLSRLSQEPVLDRCLRVFPARRTDDVLSAMAMISEHTCVSFHRRTSEANYLCASYVGFISGEQSLFVGPLCIVGNIVHEILHALGFHHEHTRKDRTQHIKILSHNIMKGKEKNFAMQDGETFGLSYDTKSIMHYGSGYFSVNGLPTIVPLVEVDNMGQRVKMTEADIQRVRRLYNCGMSTVYFTGIYWP</sequence>
<dbReference type="EC" id="3.4.24.-" evidence="2"/>
<dbReference type="InterPro" id="IPR006026">
    <property type="entry name" value="Peptidase_Metallo"/>
</dbReference>
<dbReference type="InterPro" id="IPR024079">
    <property type="entry name" value="MetalloPept_cat_dom_sf"/>
</dbReference>
<dbReference type="GO" id="GO:0004222">
    <property type="term" value="F:metalloendopeptidase activity"/>
    <property type="evidence" value="ECO:0007669"/>
    <property type="project" value="UniProtKB-UniRule"/>
</dbReference>
<dbReference type="CDD" id="cd04280">
    <property type="entry name" value="ZnMc_astacin_like"/>
    <property type="match status" value="1"/>
</dbReference>
<evidence type="ECO:0000256" key="1">
    <source>
        <dbReference type="PROSITE-ProRule" id="PRU01211"/>
    </source>
</evidence>
<comment type="cofactor">
    <cofactor evidence="1 2">
        <name>Zn(2+)</name>
        <dbReference type="ChEBI" id="CHEBI:29105"/>
    </cofactor>
    <text evidence="1 2">Binds 1 zinc ion per subunit.</text>
</comment>
<keyword evidence="1 2" id="KW-0479">Metal-binding</keyword>
<accession>A0A3Q4B7R5</accession>
<reference evidence="4" key="1">
    <citation type="submission" date="2025-08" db="UniProtKB">
        <authorList>
            <consortium name="Ensembl"/>
        </authorList>
    </citation>
    <scope>IDENTIFICATION</scope>
</reference>
<evidence type="ECO:0000313" key="5">
    <source>
        <dbReference type="Proteomes" id="UP000261620"/>
    </source>
</evidence>
<evidence type="ECO:0000256" key="2">
    <source>
        <dbReference type="RuleBase" id="RU361183"/>
    </source>
</evidence>
<dbReference type="InterPro" id="IPR001506">
    <property type="entry name" value="Peptidase_M12A"/>
</dbReference>
<keyword evidence="5" id="KW-1185">Reference proteome</keyword>
<dbReference type="PRINTS" id="PR00480">
    <property type="entry name" value="ASTACIN"/>
</dbReference>